<protein>
    <submittedName>
        <fullName evidence="2">Uncharacterized protein</fullName>
    </submittedName>
</protein>
<dbReference type="AlphaFoldDB" id="A0AAV2RV60"/>
<evidence type="ECO:0000256" key="1">
    <source>
        <dbReference type="SAM" id="SignalP"/>
    </source>
</evidence>
<dbReference type="EMBL" id="CAXKWB010035129">
    <property type="protein sequence ID" value="CAL4145938.1"/>
    <property type="molecule type" value="Genomic_DNA"/>
</dbReference>
<feature type="chain" id="PRO_5043371259" evidence="1">
    <location>
        <begin position="22"/>
        <end position="101"/>
    </location>
</feature>
<accession>A0AAV2RV60</accession>
<name>A0AAV2RV60_MEGNR</name>
<feature type="non-terminal residue" evidence="2">
    <location>
        <position position="101"/>
    </location>
</feature>
<evidence type="ECO:0000313" key="3">
    <source>
        <dbReference type="Proteomes" id="UP001497623"/>
    </source>
</evidence>
<proteinExistence type="predicted"/>
<comment type="caution">
    <text evidence="2">The sequence shown here is derived from an EMBL/GenBank/DDBJ whole genome shotgun (WGS) entry which is preliminary data.</text>
</comment>
<reference evidence="2 3" key="1">
    <citation type="submission" date="2024-05" db="EMBL/GenBank/DDBJ databases">
        <authorList>
            <person name="Wallberg A."/>
        </authorList>
    </citation>
    <scope>NUCLEOTIDE SEQUENCE [LARGE SCALE GENOMIC DNA]</scope>
</reference>
<gene>
    <name evidence="2" type="ORF">MNOR_LOCUS29796</name>
</gene>
<keyword evidence="3" id="KW-1185">Reference proteome</keyword>
<dbReference type="Proteomes" id="UP001497623">
    <property type="component" value="Unassembled WGS sequence"/>
</dbReference>
<feature type="signal peptide" evidence="1">
    <location>
        <begin position="1"/>
        <end position="21"/>
    </location>
</feature>
<sequence>MALHLLGTGLCHMAPLQLILPLTEIFVQTDKNNKTLRVFQSVSARVMHYQREYKNDGNIVDFAIWRGTADHHHVLRGRWGNCRLQWCAQGAAEHTAAVGSS</sequence>
<evidence type="ECO:0000313" key="2">
    <source>
        <dbReference type="EMBL" id="CAL4145938.1"/>
    </source>
</evidence>
<keyword evidence="1" id="KW-0732">Signal</keyword>
<organism evidence="2 3">
    <name type="scientific">Meganyctiphanes norvegica</name>
    <name type="common">Northern krill</name>
    <name type="synonym">Thysanopoda norvegica</name>
    <dbReference type="NCBI Taxonomy" id="48144"/>
    <lineage>
        <taxon>Eukaryota</taxon>
        <taxon>Metazoa</taxon>
        <taxon>Ecdysozoa</taxon>
        <taxon>Arthropoda</taxon>
        <taxon>Crustacea</taxon>
        <taxon>Multicrustacea</taxon>
        <taxon>Malacostraca</taxon>
        <taxon>Eumalacostraca</taxon>
        <taxon>Eucarida</taxon>
        <taxon>Euphausiacea</taxon>
        <taxon>Euphausiidae</taxon>
        <taxon>Meganyctiphanes</taxon>
    </lineage>
</organism>